<evidence type="ECO:0000313" key="1">
    <source>
        <dbReference type="EMBL" id="NEV68884.1"/>
    </source>
</evidence>
<comment type="caution">
    <text evidence="1">The sequence shown here is derived from an EMBL/GenBank/DDBJ whole genome shotgun (WGS) entry which is preliminary data.</text>
</comment>
<dbReference type="AlphaFoldDB" id="A0A0C1US08"/>
<reference evidence="1" key="3">
    <citation type="submission" date="2020-02" db="EMBL/GenBank/DDBJ databases">
        <authorList>
            <person name="Sarangi A.N."/>
            <person name="Ghosh S."/>
            <person name="Mukherjee M."/>
            <person name="Tripathy S."/>
        </authorList>
    </citation>
    <scope>NUCLEOTIDE SEQUENCE</scope>
    <source>
        <strain evidence="1">BDU141951</strain>
    </source>
</reference>
<accession>A0A0C1US08</accession>
<sequence length="193" mass="23472">MNSDRLFSEVYTLDKSTNRYMIEIALDRYEDIFNEWDPAPFKKREIDSELELYLEGSVEEIPFRFPIELIFMLPTDRQDTQREEEVRIALKNYFGFRLYFLRRELRKINIRLLRYVVIGFLLLWVGVTYPGYELETDWARVATEGIFIGGWVFLWEAVSLFFFSKREIYHRYQMFKKLLHAPVYFREAVHQSS</sequence>
<dbReference type="EMBL" id="JTHE02000003">
    <property type="protein sequence ID" value="NEV68884.1"/>
    <property type="molecule type" value="Genomic_DNA"/>
</dbReference>
<gene>
    <name evidence="1" type="ORF">QQ91_017430</name>
</gene>
<reference evidence="1" key="1">
    <citation type="submission" date="2014-11" db="EMBL/GenBank/DDBJ databases">
        <authorList>
            <person name="Malar M.C."/>
            <person name="Sen D."/>
            <person name="Tripathy S."/>
        </authorList>
    </citation>
    <scope>NUCLEOTIDE SEQUENCE</scope>
    <source>
        <strain evidence="1">BDU141951</strain>
    </source>
</reference>
<name>A0A0C1US08_9CYAN</name>
<protein>
    <submittedName>
        <fullName evidence="1">Uncharacterized protein</fullName>
    </submittedName>
</protein>
<reference evidence="1" key="2">
    <citation type="journal article" date="2015" name="Genome Announc.">
        <title>Draft Genome Sequence of Filamentous Marine Cyanobacterium Lyngbya confervoides Strain BDU141951.</title>
        <authorList>
            <person name="Chandrababunaidu M.M."/>
            <person name="Sen D."/>
            <person name="Tripathy S."/>
        </authorList>
    </citation>
    <scope>NUCLEOTIDE SEQUENCE</scope>
    <source>
        <strain evidence="1">BDU141951</strain>
    </source>
</reference>
<organism evidence="1">
    <name type="scientific">Lyngbya confervoides BDU141951</name>
    <dbReference type="NCBI Taxonomy" id="1574623"/>
    <lineage>
        <taxon>Bacteria</taxon>
        <taxon>Bacillati</taxon>
        <taxon>Cyanobacteriota</taxon>
        <taxon>Cyanophyceae</taxon>
        <taxon>Oscillatoriophycideae</taxon>
        <taxon>Oscillatoriales</taxon>
        <taxon>Microcoleaceae</taxon>
        <taxon>Lyngbya</taxon>
    </lineage>
</organism>
<proteinExistence type="predicted"/>